<dbReference type="EMBL" id="JAURVH010001514">
    <property type="protein sequence ID" value="KAK5933265.1"/>
    <property type="molecule type" value="Genomic_DNA"/>
</dbReference>
<reference evidence="1 2" key="1">
    <citation type="journal article" date="2023" name="Mol. Biol. Evol.">
        <title>Genomics of Secondarily Temperate Adaptation in the Only Non-Antarctic Icefish.</title>
        <authorList>
            <person name="Rivera-Colon A.G."/>
            <person name="Rayamajhi N."/>
            <person name="Minhas B.F."/>
            <person name="Madrigal G."/>
            <person name="Bilyk K.T."/>
            <person name="Yoon V."/>
            <person name="Hune M."/>
            <person name="Gregory S."/>
            <person name="Cheng C.H.C."/>
            <person name="Catchen J.M."/>
        </authorList>
    </citation>
    <scope>NUCLEOTIDE SEQUENCE [LARGE SCALE GENOMIC DNA]</scope>
    <source>
        <tissue evidence="1">White muscle</tissue>
    </source>
</reference>
<proteinExistence type="predicted"/>
<gene>
    <name evidence="1" type="ORF">CgunFtcFv8_013759</name>
</gene>
<accession>A0AAN8E3W0</accession>
<keyword evidence="2" id="KW-1185">Reference proteome</keyword>
<organism evidence="1 2">
    <name type="scientific">Champsocephalus gunnari</name>
    <name type="common">Mackerel icefish</name>
    <dbReference type="NCBI Taxonomy" id="52237"/>
    <lineage>
        <taxon>Eukaryota</taxon>
        <taxon>Metazoa</taxon>
        <taxon>Chordata</taxon>
        <taxon>Craniata</taxon>
        <taxon>Vertebrata</taxon>
        <taxon>Euteleostomi</taxon>
        <taxon>Actinopterygii</taxon>
        <taxon>Neopterygii</taxon>
        <taxon>Teleostei</taxon>
        <taxon>Neoteleostei</taxon>
        <taxon>Acanthomorphata</taxon>
        <taxon>Eupercaria</taxon>
        <taxon>Perciformes</taxon>
        <taxon>Notothenioidei</taxon>
        <taxon>Channichthyidae</taxon>
        <taxon>Champsocephalus</taxon>
    </lineage>
</organism>
<dbReference type="AlphaFoldDB" id="A0AAN8E3W0"/>
<comment type="caution">
    <text evidence="1">The sequence shown here is derived from an EMBL/GenBank/DDBJ whole genome shotgun (WGS) entry which is preliminary data.</text>
</comment>
<sequence>MSPIKDNRASRFFTQVEKSVSSALVEDVLEMPGGAEQPNTLESTLSHITVKTDVLPHIPHPGAKRESTECLSV</sequence>
<name>A0AAN8E3W0_CHAGU</name>
<protein>
    <submittedName>
        <fullName evidence="1">Uncharacterized protein</fullName>
    </submittedName>
</protein>
<evidence type="ECO:0000313" key="2">
    <source>
        <dbReference type="Proteomes" id="UP001331515"/>
    </source>
</evidence>
<evidence type="ECO:0000313" key="1">
    <source>
        <dbReference type="EMBL" id="KAK5933265.1"/>
    </source>
</evidence>
<dbReference type="Proteomes" id="UP001331515">
    <property type="component" value="Unassembled WGS sequence"/>
</dbReference>